<dbReference type="InterPro" id="IPR007691">
    <property type="entry name" value="LpxD"/>
</dbReference>
<dbReference type="InterPro" id="IPR020573">
    <property type="entry name" value="UDP_GlcNAc_AcTrfase_non-rep"/>
</dbReference>
<evidence type="ECO:0000256" key="7">
    <source>
        <dbReference type="HAMAP-Rule" id="MF_00523"/>
    </source>
</evidence>
<keyword evidence="2 7" id="KW-0441">Lipid A biosynthesis</keyword>
<dbReference type="SUPFAM" id="SSF51161">
    <property type="entry name" value="Trimeric LpxA-like enzymes"/>
    <property type="match status" value="1"/>
</dbReference>
<comment type="function">
    <text evidence="7">Catalyzes the N-acylation of UDP-3-O-acylglucosamine using 3-hydroxyacyl-ACP as the acyl donor. Is involved in the biosynthesis of lipid A, a phosphorylated glycolipid that anchors the lipopolysaccharide to the outer membrane of the cell.</text>
</comment>
<feature type="domain" description="UDP-3-O-[3-hydroxymyristoyl] glucosamine N-acyltransferase non-repeat region" evidence="8">
    <location>
        <begin position="25"/>
        <end position="90"/>
    </location>
</feature>
<dbReference type="InterPro" id="IPR001451">
    <property type="entry name" value="Hexapep"/>
</dbReference>
<feature type="active site" description="Proton acceptor" evidence="7">
    <location>
        <position position="241"/>
    </location>
</feature>
<dbReference type="Gene3D" id="3.40.1390.10">
    <property type="entry name" value="MurE/MurF, N-terminal domain"/>
    <property type="match status" value="1"/>
</dbReference>
<evidence type="ECO:0000259" key="8">
    <source>
        <dbReference type="Pfam" id="PF04613"/>
    </source>
</evidence>
<evidence type="ECO:0000313" key="9">
    <source>
        <dbReference type="EMBL" id="REH37897.1"/>
    </source>
</evidence>
<dbReference type="CDD" id="cd03352">
    <property type="entry name" value="LbH_LpxD"/>
    <property type="match status" value="1"/>
</dbReference>
<evidence type="ECO:0000256" key="5">
    <source>
        <dbReference type="ARBA" id="ARBA00023098"/>
    </source>
</evidence>
<evidence type="ECO:0000256" key="3">
    <source>
        <dbReference type="ARBA" id="ARBA00022679"/>
    </source>
</evidence>
<reference evidence="9 10" key="1">
    <citation type="submission" date="2018-08" db="EMBL/GenBank/DDBJ databases">
        <title>Genomic Encyclopedia of Type Strains, Phase IV (KMG-IV): sequencing the most valuable type-strain genomes for metagenomic binning, comparative biology and taxonomic classification.</title>
        <authorList>
            <person name="Goeker M."/>
        </authorList>
    </citation>
    <scope>NUCLEOTIDE SEQUENCE [LARGE SCALE GENOMIC DNA]</scope>
    <source>
        <strain evidence="9 10">DSM 26022</strain>
    </source>
</reference>
<dbReference type="AlphaFoldDB" id="A0A3E0H3K9"/>
<dbReference type="EMBL" id="QUNR01000003">
    <property type="protein sequence ID" value="REH37897.1"/>
    <property type="molecule type" value="Genomic_DNA"/>
</dbReference>
<dbReference type="GO" id="GO:0016020">
    <property type="term" value="C:membrane"/>
    <property type="evidence" value="ECO:0007669"/>
    <property type="project" value="GOC"/>
</dbReference>
<keyword evidence="4 7" id="KW-0677">Repeat</keyword>
<evidence type="ECO:0000256" key="2">
    <source>
        <dbReference type="ARBA" id="ARBA00022556"/>
    </source>
</evidence>
<dbReference type="Gene3D" id="1.20.5.170">
    <property type="match status" value="1"/>
</dbReference>
<dbReference type="GO" id="GO:0103118">
    <property type="term" value="F:UDP-3-O-[(3R)-3-hydroxyacyl]-glucosamine N-acyltransferase activity"/>
    <property type="evidence" value="ECO:0007669"/>
    <property type="project" value="UniProtKB-EC"/>
</dbReference>
<dbReference type="InterPro" id="IPR011004">
    <property type="entry name" value="Trimer_LpxA-like_sf"/>
</dbReference>
<keyword evidence="5 7" id="KW-0443">Lipid metabolism</keyword>
<keyword evidence="1 7" id="KW-0444">Lipid biosynthesis</keyword>
<keyword evidence="3 7" id="KW-0808">Transferase</keyword>
<name>A0A3E0H3K9_9GAMM</name>
<accession>A0A3E0H3K9</accession>
<evidence type="ECO:0000256" key="1">
    <source>
        <dbReference type="ARBA" id="ARBA00022516"/>
    </source>
</evidence>
<dbReference type="GO" id="GO:0016410">
    <property type="term" value="F:N-acyltransferase activity"/>
    <property type="evidence" value="ECO:0007669"/>
    <property type="project" value="InterPro"/>
</dbReference>
<dbReference type="OrthoDB" id="9784739at2"/>
<comment type="caution">
    <text evidence="9">The sequence shown here is derived from an EMBL/GenBank/DDBJ whole genome shotgun (WGS) entry which is preliminary data.</text>
</comment>
<dbReference type="PANTHER" id="PTHR43378:SF2">
    <property type="entry name" value="UDP-3-O-ACYLGLUCOSAMINE N-ACYLTRANSFERASE 1, MITOCHONDRIAL-RELATED"/>
    <property type="match status" value="1"/>
</dbReference>
<dbReference type="InterPro" id="IPR018357">
    <property type="entry name" value="Hexapep_transf_CS"/>
</dbReference>
<comment type="similarity">
    <text evidence="7">Belongs to the transferase hexapeptide repeat family. LpxD subfamily.</text>
</comment>
<dbReference type="RefSeq" id="WP_116208489.1">
    <property type="nucleotide sequence ID" value="NZ_QUNR01000003.1"/>
</dbReference>
<proteinExistence type="inferred from homology"/>
<comment type="catalytic activity">
    <reaction evidence="7">
        <text>a UDP-3-O-[(3R)-3-hydroxyacyl]-alpha-D-glucosamine + a (3R)-hydroxyacyl-[ACP] = a UDP-2-N,3-O-bis[(3R)-3-hydroxyacyl]-alpha-D-glucosamine + holo-[ACP] + H(+)</text>
        <dbReference type="Rhea" id="RHEA:53836"/>
        <dbReference type="Rhea" id="RHEA-COMP:9685"/>
        <dbReference type="Rhea" id="RHEA-COMP:9945"/>
        <dbReference type="ChEBI" id="CHEBI:15378"/>
        <dbReference type="ChEBI" id="CHEBI:64479"/>
        <dbReference type="ChEBI" id="CHEBI:78827"/>
        <dbReference type="ChEBI" id="CHEBI:137740"/>
        <dbReference type="ChEBI" id="CHEBI:137748"/>
        <dbReference type="EC" id="2.3.1.191"/>
    </reaction>
</comment>
<dbReference type="EC" id="2.3.1.191" evidence="7"/>
<evidence type="ECO:0000256" key="4">
    <source>
        <dbReference type="ARBA" id="ARBA00022737"/>
    </source>
</evidence>
<keyword evidence="6 7" id="KW-0012">Acyltransferase</keyword>
<dbReference type="HAMAP" id="MF_00523">
    <property type="entry name" value="LpxD"/>
    <property type="match status" value="1"/>
</dbReference>
<dbReference type="UniPathway" id="UPA00973"/>
<sequence length="340" mass="35371">MTAAGISLGELAAAVGAELRGEPDHCVQGMNTLAAAAPHELAFLANPKYRSQLAATQAGAVLLRHDDLGDFTGNALLLANPYLAFATLSHRFDRTPQPAAGVHNSAVVAESAVLGEGVSIGAQVVIGDGVVIGAGSLIEAGSVIHDRVVLGENCRIRSRVVIYHDCRLGNRVQVHSGAVIGGDGFGFANERGQWRKIAQLGAVVIGDDVDIGANTTIDRGALEDTEIHTGAIIDNQVQIAHNVIIGAHTAIAACCGISGSTQIGAHCILAGGVGVVGHIQICDGVQITGMTMVTKSITEPGSYSSGTAFDRTDAWKKMAVRLRRLDDLATRVQRLEKNRD</sequence>
<organism evidence="9 10">
    <name type="scientific">Paraperlucidibaca baekdonensis</name>
    <dbReference type="NCBI Taxonomy" id="748120"/>
    <lineage>
        <taxon>Bacteria</taxon>
        <taxon>Pseudomonadati</taxon>
        <taxon>Pseudomonadota</taxon>
        <taxon>Gammaproteobacteria</taxon>
        <taxon>Moraxellales</taxon>
        <taxon>Moraxellaceae</taxon>
        <taxon>Paraperlucidibaca</taxon>
    </lineage>
</organism>
<dbReference type="Pfam" id="PF00132">
    <property type="entry name" value="Hexapep"/>
    <property type="match status" value="2"/>
</dbReference>
<dbReference type="Pfam" id="PF04613">
    <property type="entry name" value="LpxD"/>
    <property type="match status" value="1"/>
</dbReference>
<comment type="pathway">
    <text evidence="7">Bacterial outer membrane biogenesis; LPS lipid A biosynthesis.</text>
</comment>
<evidence type="ECO:0000313" key="10">
    <source>
        <dbReference type="Proteomes" id="UP000256774"/>
    </source>
</evidence>
<gene>
    <name evidence="7" type="primary">lpxD</name>
    <name evidence="9" type="ORF">DFR26_1681</name>
</gene>
<evidence type="ECO:0000256" key="6">
    <source>
        <dbReference type="ARBA" id="ARBA00023315"/>
    </source>
</evidence>
<dbReference type="GO" id="GO:0009245">
    <property type="term" value="P:lipid A biosynthetic process"/>
    <property type="evidence" value="ECO:0007669"/>
    <property type="project" value="UniProtKB-UniRule"/>
</dbReference>
<dbReference type="PROSITE" id="PS00101">
    <property type="entry name" value="HEXAPEP_TRANSFERASES"/>
    <property type="match status" value="1"/>
</dbReference>
<dbReference type="NCBIfam" id="NF002060">
    <property type="entry name" value="PRK00892.1"/>
    <property type="match status" value="1"/>
</dbReference>
<protein>
    <recommendedName>
        <fullName evidence="7">UDP-3-O-acylglucosamine N-acyltransferase</fullName>
        <ecNumber evidence="7">2.3.1.191</ecNumber>
    </recommendedName>
</protein>
<keyword evidence="10" id="KW-1185">Reference proteome</keyword>
<dbReference type="Proteomes" id="UP000256774">
    <property type="component" value="Unassembled WGS sequence"/>
</dbReference>
<dbReference type="PANTHER" id="PTHR43378">
    <property type="entry name" value="UDP-3-O-ACYLGLUCOSAMINE N-ACYLTRANSFERASE"/>
    <property type="match status" value="1"/>
</dbReference>
<dbReference type="Gene3D" id="2.160.10.10">
    <property type="entry name" value="Hexapeptide repeat proteins"/>
    <property type="match status" value="1"/>
</dbReference>
<comment type="subunit">
    <text evidence="7">Homotrimer.</text>
</comment>
<dbReference type="NCBIfam" id="TIGR01853">
    <property type="entry name" value="lipid_A_lpxD"/>
    <property type="match status" value="1"/>
</dbReference>